<reference evidence="3 4" key="1">
    <citation type="journal article" date="2015" name="Nature">
        <title>rRNA introns, odd ribosomes, and small enigmatic genomes across a large radiation of phyla.</title>
        <authorList>
            <person name="Brown C.T."/>
            <person name="Hug L.A."/>
            <person name="Thomas B.C."/>
            <person name="Sharon I."/>
            <person name="Castelle C.J."/>
            <person name="Singh A."/>
            <person name="Wilkins M.J."/>
            <person name="Williams K.H."/>
            <person name="Banfield J.F."/>
        </authorList>
    </citation>
    <scope>NUCLEOTIDE SEQUENCE [LARGE SCALE GENOMIC DNA]</scope>
</reference>
<organism evidence="3 4">
    <name type="scientific">Candidatus Giovannonibacteria bacterium GW2011_GWB1_44_23</name>
    <dbReference type="NCBI Taxonomy" id="1618652"/>
    <lineage>
        <taxon>Bacteria</taxon>
        <taxon>Candidatus Giovannoniibacteriota</taxon>
    </lineage>
</organism>
<dbReference type="EMBL" id="LCIN01000004">
    <property type="protein sequence ID" value="KKT57471.1"/>
    <property type="molecule type" value="Genomic_DNA"/>
</dbReference>
<proteinExistence type="predicted"/>
<feature type="coiled-coil region" evidence="1">
    <location>
        <begin position="167"/>
        <end position="235"/>
    </location>
</feature>
<dbReference type="Proteomes" id="UP000033977">
    <property type="component" value="Unassembled WGS sequence"/>
</dbReference>
<name>A0A0G1IDK6_9BACT</name>
<evidence type="ECO:0000313" key="3">
    <source>
        <dbReference type="EMBL" id="KKT57471.1"/>
    </source>
</evidence>
<evidence type="ECO:0000259" key="2">
    <source>
        <dbReference type="Pfam" id="PF02463"/>
    </source>
</evidence>
<dbReference type="Gene3D" id="3.40.50.300">
    <property type="entry name" value="P-loop containing nucleotide triphosphate hydrolases"/>
    <property type="match status" value="2"/>
</dbReference>
<comment type="caution">
    <text evidence="3">The sequence shown here is derived from an EMBL/GenBank/DDBJ whole genome shotgun (WGS) entry which is preliminary data.</text>
</comment>
<dbReference type="InterPro" id="IPR027417">
    <property type="entry name" value="P-loop_NTPase"/>
</dbReference>
<dbReference type="SUPFAM" id="SSF52540">
    <property type="entry name" value="P-loop containing nucleoside triphosphate hydrolases"/>
    <property type="match status" value="1"/>
</dbReference>
<dbReference type="InterPro" id="IPR003395">
    <property type="entry name" value="RecF/RecN/SMC_N"/>
</dbReference>
<dbReference type="PATRIC" id="fig|1618652.3.peg.366"/>
<sequence>MLLKRLEMSGFKSFAKAVTLEFPTKITSVVGPNGSGKSNIADAIRWVLGEQSMKYLRGKKGEDLIFAGTSQIARLAKASVSLVFDNKQKVFPVEFDEVAMSRRVYRDGANEYLLNNSQVRLKDIIELLSKVGLGASQHHIIAQGDSDRILYASPKEKKSMVEESLGLKIFELKKNEASRKLEATESNIKQVEALRSELKPHLKFLSSQAEKMKNAEELKKQLEALSEEYVSRELKTLAEETEEIKKNKTPLSKKAADLELEIKESETALGRETDAEKFFEELKTMDSALETIFKKRSLLEREIGRLEAVSEAAPSTAAGALPKEKVKAVLMELAKDLESVSQSGTMEAVRNMVFSATQKIYRFLEEINGEDKHKIPALSREFSRAKEAISKLEAEELEIAKKKQATQKNYETRALKIHKEGAMLREKMEELARTKDVLRNFAVKEERVVLLKKELEIDFPPPAGGWIKNGKPAGELLTDILRAEFRKKIERFQIRLEEAGGVDDSILKEFEETKKRDEFLGKELEDLKNAAQSLKNVFNELETKIAKDFNEGLSKINKLFGEFFHEIFGGGKAEIKMEKSRPKKSAEEILEEGFGEFEEEESEPGLEIMVDIPRKRIKSLAMLSGGERALSSIALLFAMSTANPPPFLVLDETDAALDEANSTRYASMLKELGKKTQLIVVTHNRETMKAADVLYGVTMGGDGISKLLSIKFEEAEGVLAKRKAT</sequence>
<dbReference type="PANTHER" id="PTHR43977">
    <property type="entry name" value="STRUCTURAL MAINTENANCE OF CHROMOSOMES PROTEIN 3"/>
    <property type="match status" value="1"/>
</dbReference>
<dbReference type="AlphaFoldDB" id="A0A0G1IDK6"/>
<dbReference type="Pfam" id="PF02463">
    <property type="entry name" value="SMC_N"/>
    <property type="match status" value="1"/>
</dbReference>
<evidence type="ECO:0000256" key="1">
    <source>
        <dbReference type="SAM" id="Coils"/>
    </source>
</evidence>
<feature type="domain" description="RecF/RecN/SMC N-terminal" evidence="2">
    <location>
        <begin position="3"/>
        <end position="705"/>
    </location>
</feature>
<accession>A0A0G1IDK6</accession>
<gene>
    <name evidence="3" type="ORF">UW49_C0004G0086</name>
</gene>
<protein>
    <submittedName>
        <fullName evidence="3">Chromosome partition protein Smc</fullName>
    </submittedName>
</protein>
<evidence type="ECO:0000313" key="4">
    <source>
        <dbReference type="Proteomes" id="UP000033977"/>
    </source>
</evidence>
<feature type="coiled-coil region" evidence="1">
    <location>
        <begin position="375"/>
        <end position="405"/>
    </location>
</feature>
<keyword evidence="1" id="KW-0175">Coiled coil</keyword>